<dbReference type="RefSeq" id="WP_167073077.1">
    <property type="nucleotide sequence ID" value="NZ_JAAOZC010000004.1"/>
</dbReference>
<name>A0ABX0TUT4_9SPHN</name>
<organism evidence="15 16">
    <name type="scientific">Sphingomonas vulcanisoli</name>
    <dbReference type="NCBI Taxonomy" id="1658060"/>
    <lineage>
        <taxon>Bacteria</taxon>
        <taxon>Pseudomonadati</taxon>
        <taxon>Pseudomonadota</taxon>
        <taxon>Alphaproteobacteria</taxon>
        <taxon>Sphingomonadales</taxon>
        <taxon>Sphingomonadaceae</taxon>
        <taxon>Sphingomonas</taxon>
    </lineage>
</organism>
<keyword evidence="8 10" id="KW-0472">Membrane</keyword>
<gene>
    <name evidence="15" type="ORF">FHS31_001842</name>
</gene>
<proteinExistence type="inferred from homology"/>
<evidence type="ECO:0000256" key="11">
    <source>
        <dbReference type="RuleBase" id="RU003357"/>
    </source>
</evidence>
<dbReference type="EMBL" id="JAAOZC010000004">
    <property type="protein sequence ID" value="NIJ08225.1"/>
    <property type="molecule type" value="Genomic_DNA"/>
</dbReference>
<dbReference type="Proteomes" id="UP000727456">
    <property type="component" value="Unassembled WGS sequence"/>
</dbReference>
<evidence type="ECO:0000256" key="1">
    <source>
        <dbReference type="ARBA" id="ARBA00004571"/>
    </source>
</evidence>
<keyword evidence="15" id="KW-0675">Receptor</keyword>
<evidence type="ECO:0000256" key="2">
    <source>
        <dbReference type="ARBA" id="ARBA00022448"/>
    </source>
</evidence>
<keyword evidence="2 10" id="KW-0813">Transport</keyword>
<dbReference type="InterPro" id="IPR012910">
    <property type="entry name" value="Plug_dom"/>
</dbReference>
<evidence type="ECO:0000259" key="13">
    <source>
        <dbReference type="Pfam" id="PF00593"/>
    </source>
</evidence>
<evidence type="ECO:0000256" key="9">
    <source>
        <dbReference type="ARBA" id="ARBA00023237"/>
    </source>
</evidence>
<keyword evidence="6" id="KW-0406">Ion transport</keyword>
<dbReference type="SUPFAM" id="SSF56935">
    <property type="entry name" value="Porins"/>
    <property type="match status" value="1"/>
</dbReference>
<evidence type="ECO:0000256" key="6">
    <source>
        <dbReference type="ARBA" id="ARBA00023065"/>
    </source>
</evidence>
<comment type="similarity">
    <text evidence="10 11">Belongs to the TonB-dependent receptor family.</text>
</comment>
<dbReference type="PANTHER" id="PTHR30069">
    <property type="entry name" value="TONB-DEPENDENT OUTER MEMBRANE RECEPTOR"/>
    <property type="match status" value="1"/>
</dbReference>
<evidence type="ECO:0000256" key="5">
    <source>
        <dbReference type="ARBA" id="ARBA00022729"/>
    </source>
</evidence>
<evidence type="ECO:0000256" key="7">
    <source>
        <dbReference type="ARBA" id="ARBA00023077"/>
    </source>
</evidence>
<feature type="signal peptide" evidence="12">
    <location>
        <begin position="1"/>
        <end position="21"/>
    </location>
</feature>
<dbReference type="Pfam" id="PF07715">
    <property type="entry name" value="Plug"/>
    <property type="match status" value="1"/>
</dbReference>
<dbReference type="InterPro" id="IPR036942">
    <property type="entry name" value="Beta-barrel_TonB_sf"/>
</dbReference>
<evidence type="ECO:0000259" key="14">
    <source>
        <dbReference type="Pfam" id="PF07715"/>
    </source>
</evidence>
<dbReference type="InterPro" id="IPR037066">
    <property type="entry name" value="Plug_dom_sf"/>
</dbReference>
<comment type="subcellular location">
    <subcellularLocation>
        <location evidence="1 10">Cell outer membrane</location>
        <topology evidence="1 10">Multi-pass membrane protein</topology>
    </subcellularLocation>
</comment>
<evidence type="ECO:0000256" key="4">
    <source>
        <dbReference type="ARBA" id="ARBA00022692"/>
    </source>
</evidence>
<evidence type="ECO:0000313" key="15">
    <source>
        <dbReference type="EMBL" id="NIJ08225.1"/>
    </source>
</evidence>
<feature type="domain" description="TonB-dependent receptor plug" evidence="14">
    <location>
        <begin position="38"/>
        <end position="148"/>
    </location>
</feature>
<evidence type="ECO:0000256" key="10">
    <source>
        <dbReference type="PROSITE-ProRule" id="PRU01360"/>
    </source>
</evidence>
<evidence type="ECO:0000313" key="16">
    <source>
        <dbReference type="Proteomes" id="UP000727456"/>
    </source>
</evidence>
<keyword evidence="3 10" id="KW-1134">Transmembrane beta strand</keyword>
<accession>A0ABX0TUT4</accession>
<dbReference type="InterPro" id="IPR039426">
    <property type="entry name" value="TonB-dep_rcpt-like"/>
</dbReference>
<dbReference type="Pfam" id="PF00593">
    <property type="entry name" value="TonB_dep_Rec_b-barrel"/>
    <property type="match status" value="1"/>
</dbReference>
<dbReference type="PANTHER" id="PTHR30069:SF53">
    <property type="entry name" value="COLICIN I RECEPTOR-RELATED"/>
    <property type="match status" value="1"/>
</dbReference>
<dbReference type="InterPro" id="IPR000531">
    <property type="entry name" value="Beta-barrel_TonB"/>
</dbReference>
<evidence type="ECO:0000256" key="8">
    <source>
        <dbReference type="ARBA" id="ARBA00023136"/>
    </source>
</evidence>
<evidence type="ECO:0000256" key="3">
    <source>
        <dbReference type="ARBA" id="ARBA00022452"/>
    </source>
</evidence>
<dbReference type="Gene3D" id="2.170.130.10">
    <property type="entry name" value="TonB-dependent receptor, plug domain"/>
    <property type="match status" value="1"/>
</dbReference>
<keyword evidence="5 12" id="KW-0732">Signal</keyword>
<keyword evidence="7 11" id="KW-0798">TonB box</keyword>
<dbReference type="Gene3D" id="2.40.170.20">
    <property type="entry name" value="TonB-dependent receptor, beta-barrel domain"/>
    <property type="match status" value="1"/>
</dbReference>
<protein>
    <submittedName>
        <fullName evidence="15">Iron complex outermembrane receptor protein</fullName>
    </submittedName>
</protein>
<reference evidence="15 16" key="1">
    <citation type="submission" date="2020-03" db="EMBL/GenBank/DDBJ databases">
        <title>Genomic Encyclopedia of Type Strains, Phase III (KMG-III): the genomes of soil and plant-associated and newly described type strains.</title>
        <authorList>
            <person name="Whitman W."/>
        </authorList>
    </citation>
    <scope>NUCLEOTIDE SEQUENCE [LARGE SCALE GENOMIC DNA]</scope>
    <source>
        <strain evidence="15 16">CECT 8804</strain>
    </source>
</reference>
<comment type="caution">
    <text evidence="15">The sequence shown here is derived from an EMBL/GenBank/DDBJ whole genome shotgun (WGS) entry which is preliminary data.</text>
</comment>
<sequence>MSNTLRASALLLAFTAAPVRAAEDIVVTAPKADTAPTTTRATIDATTIAERINLVNTEDAFKYLPSLLVRKRHIGDTQAPLATRTSGVGSSARSLIYADGALLSALIGNNNSTASPRWSLVAPEEIARIDVLYGPFSAAYPGNSIGAVVSITTRLPDRLEATINASSSFSQFSYYGHSRSVPAKQIGGTIGDRFGRLALFAAVDHVDSTGQPLSYITATQPAGSSPIGTPITGSVPALNRTGAAIRVLGEGGIEHQVQDRFKLKAAYDLTPGIRLTYAGALFLSDTHAGVQSYLGNPASGDSAYAGSFNIDGRAYTVAASAFDAGLYNHFERDSSHAVTLDGTGGALNWRIVATRFRFDHDSQRTPTGALPSAFTGGAGTITRLDGTGWETFDASLSYHAGPQLLSAGGHIDRFTLASNRYATADWLNGSEGALNLRSTGRTRTAALWAQDAWTIAPTLTLTVGGRMEWWRAYDGVNFSTAPAVSVQQPARDAAKLSPKAALAWNFVAPWTVRLSYGEAYRFPTVSELYQVVTSPVAAIPDPSLKPEHARSAELAIERGSVHGNIRLSFFGEWITNALISQSGLIGGNISTFVQNVDRTRARGVELAAAQDDLIRNVDVSGSVTYADAITARDAALPAAEGKLLPQVPRWRATIVTTWRPLYGLSLTATARYASRNWATIDHSDTVQETYQGFGHYLVADLRARIEVDRHLALGLGVDNVTNDRYFLFHPFPQRTFHADVSWKL</sequence>
<feature type="chain" id="PRO_5046442841" evidence="12">
    <location>
        <begin position="22"/>
        <end position="744"/>
    </location>
</feature>
<keyword evidence="9 10" id="KW-0998">Cell outer membrane</keyword>
<keyword evidence="4 10" id="KW-0812">Transmembrane</keyword>
<evidence type="ECO:0000256" key="12">
    <source>
        <dbReference type="SAM" id="SignalP"/>
    </source>
</evidence>
<feature type="domain" description="TonB-dependent receptor-like beta-barrel" evidence="13">
    <location>
        <begin position="292"/>
        <end position="720"/>
    </location>
</feature>
<keyword evidence="16" id="KW-1185">Reference proteome</keyword>
<dbReference type="PROSITE" id="PS52016">
    <property type="entry name" value="TONB_DEPENDENT_REC_3"/>
    <property type="match status" value="1"/>
</dbReference>